<accession>A0A0K2VFJ0</accession>
<dbReference type="AlphaFoldDB" id="A0A0K2VFJ0"/>
<proteinExistence type="predicted"/>
<dbReference type="EMBL" id="HACA01031848">
    <property type="protein sequence ID" value="CDW49209.1"/>
    <property type="molecule type" value="Transcribed_RNA"/>
</dbReference>
<name>A0A0K2VFJ0_LEPSM</name>
<sequence length="231" mass="26663">MVSVIYPCSTQQTLRNISYYSYSNTDNQNYGSQSSDYFNYGSWSNWSQSQVSNSSYSRPVHQSCYHHSHSSNCISSLPYTNNNKSVRKSYIPQRNIAKDYTKPLFVDCSIEYELPNAPKIPLNSEPILMIHPSYYKDPKIIINRTLSVPIPSIHSDEEVQNVNGISKGLKRSYCQISNESSYGYNQHTTNNQDPWLQPQYPQIHEPKSFNYCTYSHYEPTEAKKISLNIPI</sequence>
<evidence type="ECO:0000313" key="1">
    <source>
        <dbReference type="EMBL" id="CDW49209.1"/>
    </source>
</evidence>
<reference evidence="1" key="1">
    <citation type="submission" date="2014-05" db="EMBL/GenBank/DDBJ databases">
        <authorList>
            <person name="Chronopoulou M."/>
        </authorList>
    </citation>
    <scope>NUCLEOTIDE SEQUENCE</scope>
    <source>
        <tissue evidence="1">Whole organism</tissue>
    </source>
</reference>
<protein>
    <submittedName>
        <fullName evidence="1">Uncharacterized protein</fullName>
    </submittedName>
</protein>
<dbReference type="OrthoDB" id="8186948at2759"/>
<organism evidence="1">
    <name type="scientific">Lepeophtheirus salmonis</name>
    <name type="common">Salmon louse</name>
    <name type="synonym">Caligus salmonis</name>
    <dbReference type="NCBI Taxonomy" id="72036"/>
    <lineage>
        <taxon>Eukaryota</taxon>
        <taxon>Metazoa</taxon>
        <taxon>Ecdysozoa</taxon>
        <taxon>Arthropoda</taxon>
        <taxon>Crustacea</taxon>
        <taxon>Multicrustacea</taxon>
        <taxon>Hexanauplia</taxon>
        <taxon>Copepoda</taxon>
        <taxon>Siphonostomatoida</taxon>
        <taxon>Caligidae</taxon>
        <taxon>Lepeophtheirus</taxon>
    </lineage>
</organism>